<keyword evidence="6 8" id="KW-1133">Transmembrane helix</keyword>
<dbReference type="PANTHER" id="PTHR32021:SF50">
    <property type="entry name" value="CASP-LIKE PROTEIN"/>
    <property type="match status" value="1"/>
</dbReference>
<keyword evidence="7 8" id="KW-0472">Membrane</keyword>
<evidence type="ECO:0000256" key="6">
    <source>
        <dbReference type="ARBA" id="ARBA00022989"/>
    </source>
</evidence>
<dbReference type="EMBL" id="EQ973933">
    <property type="protein sequence ID" value="EEF38152.1"/>
    <property type="molecule type" value="Genomic_DNA"/>
</dbReference>
<dbReference type="AlphaFoldDB" id="B9SE09"/>
<evidence type="ECO:0000256" key="3">
    <source>
        <dbReference type="ARBA" id="ARBA00011489"/>
    </source>
</evidence>
<reference evidence="11" key="1">
    <citation type="journal article" date="2010" name="Nat. Biotechnol.">
        <title>Draft genome sequence of the oilseed species Ricinus communis.</title>
        <authorList>
            <person name="Chan A.P."/>
            <person name="Crabtree J."/>
            <person name="Zhao Q."/>
            <person name="Lorenzi H."/>
            <person name="Orvis J."/>
            <person name="Puiu D."/>
            <person name="Melake-Berhan A."/>
            <person name="Jones K.M."/>
            <person name="Redman J."/>
            <person name="Chen G."/>
            <person name="Cahoon E.B."/>
            <person name="Gedil M."/>
            <person name="Stanke M."/>
            <person name="Haas B.J."/>
            <person name="Wortman J.R."/>
            <person name="Fraser-Liggett C.M."/>
            <person name="Ravel J."/>
            <person name="Rabinowicz P.D."/>
        </authorList>
    </citation>
    <scope>NUCLEOTIDE SEQUENCE [LARGE SCALE GENOMIC DNA]</scope>
    <source>
        <strain evidence="11">cv. Hale</strain>
    </source>
</reference>
<evidence type="ECO:0000313" key="10">
    <source>
        <dbReference type="EMBL" id="EEF38152.1"/>
    </source>
</evidence>
<dbReference type="Proteomes" id="UP000008311">
    <property type="component" value="Unassembled WGS sequence"/>
</dbReference>
<feature type="domain" description="Casparian strip membrane protein" evidence="9">
    <location>
        <begin position="7"/>
        <end position="124"/>
    </location>
</feature>
<dbReference type="PANTHER" id="PTHR32021">
    <property type="entry name" value="CASP-LIKE PROTEIN 5B3"/>
    <property type="match status" value="1"/>
</dbReference>
<keyword evidence="5 8" id="KW-0812">Transmembrane</keyword>
<comment type="similarity">
    <text evidence="2 8">Belongs to the Casparian strip membrane proteins (CASP) family.</text>
</comment>
<proteinExistence type="inferred from homology"/>
<gene>
    <name evidence="10" type="ORF">RCOM_1482330</name>
</gene>
<protein>
    <recommendedName>
        <fullName evidence="8">CASP-like protein</fullName>
    </recommendedName>
</protein>
<evidence type="ECO:0000256" key="1">
    <source>
        <dbReference type="ARBA" id="ARBA00004651"/>
    </source>
</evidence>
<name>B9SE09_RICCO</name>
<feature type="transmembrane region" description="Helical" evidence="8">
    <location>
        <begin position="20"/>
        <end position="38"/>
    </location>
</feature>
<evidence type="ECO:0000256" key="5">
    <source>
        <dbReference type="ARBA" id="ARBA00022692"/>
    </source>
</evidence>
<organism evidence="10 11">
    <name type="scientific">Ricinus communis</name>
    <name type="common">Castor bean</name>
    <dbReference type="NCBI Taxonomy" id="3988"/>
    <lineage>
        <taxon>Eukaryota</taxon>
        <taxon>Viridiplantae</taxon>
        <taxon>Streptophyta</taxon>
        <taxon>Embryophyta</taxon>
        <taxon>Tracheophyta</taxon>
        <taxon>Spermatophyta</taxon>
        <taxon>Magnoliopsida</taxon>
        <taxon>eudicotyledons</taxon>
        <taxon>Gunneridae</taxon>
        <taxon>Pentapetalae</taxon>
        <taxon>rosids</taxon>
        <taxon>fabids</taxon>
        <taxon>Malpighiales</taxon>
        <taxon>Euphorbiaceae</taxon>
        <taxon>Acalyphoideae</taxon>
        <taxon>Acalypheae</taxon>
        <taxon>Ricinus</taxon>
    </lineage>
</organism>
<sequence>MKELFGSPGRVSGLGLRVGQFVFAAASIGVMVSARGFFNSTAFCYLIASMGLQVLWSFGLACLDMHALRSKRNLQNPVLVSLFVVGDWVTSILSLAAACASAGVTVLYTKDLHYCKAPPYFPCSSLAMYMDKLGVELEVTCKNTVGLPQPPVTSFGLFSNTSLSN</sequence>
<feature type="transmembrane region" description="Helical" evidence="8">
    <location>
        <begin position="45"/>
        <end position="68"/>
    </location>
</feature>
<dbReference type="InterPro" id="IPR045009">
    <property type="entry name" value="CASPL-5"/>
</dbReference>
<evidence type="ECO:0000256" key="8">
    <source>
        <dbReference type="RuleBase" id="RU361233"/>
    </source>
</evidence>
<evidence type="ECO:0000256" key="2">
    <source>
        <dbReference type="ARBA" id="ARBA00007651"/>
    </source>
</evidence>
<dbReference type="STRING" id="3988.B9SE09"/>
<feature type="transmembrane region" description="Helical" evidence="8">
    <location>
        <begin position="88"/>
        <end position="108"/>
    </location>
</feature>
<evidence type="ECO:0000313" key="11">
    <source>
        <dbReference type="Proteomes" id="UP000008311"/>
    </source>
</evidence>
<dbReference type="GO" id="GO:0005886">
    <property type="term" value="C:plasma membrane"/>
    <property type="evidence" value="ECO:0007669"/>
    <property type="project" value="UniProtKB-SubCell"/>
</dbReference>
<comment type="caution">
    <text evidence="8">Lacks conserved residue(s) required for the propagation of feature annotation.</text>
</comment>
<keyword evidence="4 8" id="KW-1003">Cell membrane</keyword>
<dbReference type="GO" id="GO:0016020">
    <property type="term" value="C:membrane"/>
    <property type="evidence" value="ECO:0000318"/>
    <property type="project" value="GO_Central"/>
</dbReference>
<keyword evidence="11" id="KW-1185">Reference proteome</keyword>
<dbReference type="InterPro" id="IPR006702">
    <property type="entry name" value="CASP_dom"/>
</dbReference>
<comment type="subcellular location">
    <subcellularLocation>
        <location evidence="1 8">Cell membrane</location>
        <topology evidence="1 8">Multi-pass membrane protein</topology>
    </subcellularLocation>
</comment>
<evidence type="ECO:0000256" key="4">
    <source>
        <dbReference type="ARBA" id="ARBA00022475"/>
    </source>
</evidence>
<dbReference type="Pfam" id="PF04535">
    <property type="entry name" value="CASP_dom"/>
    <property type="match status" value="1"/>
</dbReference>
<comment type="subunit">
    <text evidence="3 8">Homodimer and heterodimers.</text>
</comment>
<evidence type="ECO:0000256" key="7">
    <source>
        <dbReference type="ARBA" id="ARBA00023136"/>
    </source>
</evidence>
<accession>B9SE09</accession>
<dbReference type="InParanoid" id="B9SE09"/>
<evidence type="ECO:0000259" key="9">
    <source>
        <dbReference type="Pfam" id="PF04535"/>
    </source>
</evidence>